<proteinExistence type="predicted"/>
<accession>A0ACB8K9E3</accession>
<reference evidence="2" key="1">
    <citation type="journal article" date="2023" name="Hortic. Res.">
        <title>A chromosome-level phased genome enabling allele-level studies in sweet orange: a case study on citrus Huanglongbing tolerance.</title>
        <authorList>
            <person name="Wu B."/>
            <person name="Yu Q."/>
            <person name="Deng Z."/>
            <person name="Duan Y."/>
            <person name="Luo F."/>
            <person name="Gmitter F. Jr."/>
        </authorList>
    </citation>
    <scope>NUCLEOTIDE SEQUENCE [LARGE SCALE GENOMIC DNA]</scope>
    <source>
        <strain evidence="2">cv. Valencia</strain>
    </source>
</reference>
<evidence type="ECO:0000313" key="2">
    <source>
        <dbReference type="Proteomes" id="UP000829398"/>
    </source>
</evidence>
<keyword evidence="2" id="KW-1185">Reference proteome</keyword>
<dbReference type="Proteomes" id="UP000829398">
    <property type="component" value="Chromosome 5"/>
</dbReference>
<organism evidence="1 2">
    <name type="scientific">Citrus sinensis</name>
    <name type="common">Sweet orange</name>
    <name type="synonym">Citrus aurantium var. sinensis</name>
    <dbReference type="NCBI Taxonomy" id="2711"/>
    <lineage>
        <taxon>Eukaryota</taxon>
        <taxon>Viridiplantae</taxon>
        <taxon>Streptophyta</taxon>
        <taxon>Embryophyta</taxon>
        <taxon>Tracheophyta</taxon>
        <taxon>Spermatophyta</taxon>
        <taxon>Magnoliopsida</taxon>
        <taxon>eudicotyledons</taxon>
        <taxon>Gunneridae</taxon>
        <taxon>Pentapetalae</taxon>
        <taxon>rosids</taxon>
        <taxon>malvids</taxon>
        <taxon>Sapindales</taxon>
        <taxon>Rutaceae</taxon>
        <taxon>Aurantioideae</taxon>
        <taxon>Citrus</taxon>
    </lineage>
</organism>
<evidence type="ECO:0000313" key="1">
    <source>
        <dbReference type="EMBL" id="KAH9750909.1"/>
    </source>
</evidence>
<protein>
    <submittedName>
        <fullName evidence="1">Uncharacterized protein</fullName>
    </submittedName>
</protein>
<gene>
    <name evidence="1" type="ORF">KPL71_014068</name>
</gene>
<dbReference type="EMBL" id="CM039174">
    <property type="protein sequence ID" value="KAH9750909.1"/>
    <property type="molecule type" value="Genomic_DNA"/>
</dbReference>
<comment type="caution">
    <text evidence="1">The sequence shown here is derived from an EMBL/GenBank/DDBJ whole genome shotgun (WGS) entry which is preliminary data.</text>
</comment>
<name>A0ACB8K9E3_CITSI</name>
<sequence length="514" mass="57929">MSGSVVLAPQRKKKVCSCFPATCFGFKQIFIRHDIAVKIQEINEELDDIAIQKDKFKFVESASKGSEKPGRVQSTSLIDEEEICGRVDEKNELLSKLLCESSEQQKGLHIISIVGMGGIGKTTLAQLASNHDEVNRQFDKILWVCVSDTFDEFRVAKVIVEALDGHEFRLGKCQGLPLAAKTIGGLKRSKKTERERQRVLNSELWKVKEIEKGVLAPLLLSYNDLPSKVKRCFSYCATFPKDYYIEKEYLITLWMAQGYLNSEQEKEMEIIGEEYFGILASRSFFQDFKKDDDDNIVRCKMHDIVHDFVQFLSQNECLSIEINGGEESSLNSLDGKVCHLMVNLGYNAASFPAVATGRLKRLYSLLIDGHNNIDNSSLIEFLQELFSESRCLRALDFGYPPESSDMIREILTNAEKLVHLRYLNLNGQVIKGKNGVTLAAVPGSNYEVSCQECRGSKEALDFLRDAIPVAICQFINISLNKFDNLIIVLEQAASVAKTFLRSQAPELNLLLWIS</sequence>